<evidence type="ECO:0000313" key="2">
    <source>
        <dbReference type="Proteomes" id="UP000214975"/>
    </source>
</evidence>
<evidence type="ECO:0000313" key="1">
    <source>
        <dbReference type="EMBL" id="AST57371.1"/>
    </source>
</evidence>
<accession>A0A223HY29</accession>
<sequence length="41" mass="4864">MANAKLPLFPLYGKQIYHTWLENYGFINYLKSVAFHIAIYN</sequence>
<reference evidence="1 2" key="1">
    <citation type="submission" date="2016-08" db="EMBL/GenBank/DDBJ databases">
        <title>A novel genetic cassette of butanologenic Thermoanaerobacterium thermosaccharolyticum that directly convert cellulose to butanol.</title>
        <authorList>
            <person name="Li T."/>
            <person name="He J."/>
        </authorList>
    </citation>
    <scope>NUCLEOTIDE SEQUENCE [LARGE SCALE GENOMIC DNA]</scope>
    <source>
        <strain evidence="1 2">TG57</strain>
    </source>
</reference>
<gene>
    <name evidence="1" type="ORF">Thert_01296</name>
</gene>
<name>A0A223HY29_THETR</name>
<dbReference type="AlphaFoldDB" id="A0A223HY29"/>
<organism evidence="1 2">
    <name type="scientific">Thermoanaerobacterium thermosaccharolyticum</name>
    <name type="common">Clostridium thermosaccharolyticum</name>
    <dbReference type="NCBI Taxonomy" id="1517"/>
    <lineage>
        <taxon>Bacteria</taxon>
        <taxon>Bacillati</taxon>
        <taxon>Bacillota</taxon>
        <taxon>Clostridia</taxon>
        <taxon>Thermoanaerobacterales</taxon>
        <taxon>Thermoanaerobacteraceae</taxon>
        <taxon>Thermoanaerobacterium</taxon>
    </lineage>
</organism>
<proteinExistence type="predicted"/>
<protein>
    <submittedName>
        <fullName evidence="1">Uncharacterized protein</fullName>
    </submittedName>
</protein>
<dbReference type="Proteomes" id="UP000214975">
    <property type="component" value="Chromosome"/>
</dbReference>
<dbReference type="EMBL" id="CP016893">
    <property type="protein sequence ID" value="AST57371.1"/>
    <property type="molecule type" value="Genomic_DNA"/>
</dbReference>